<dbReference type="Gene3D" id="3.40.50.300">
    <property type="entry name" value="P-loop containing nucleotide triphosphate hydrolases"/>
    <property type="match status" value="1"/>
</dbReference>
<keyword evidence="12" id="KW-1185">Reference proteome</keyword>
<dbReference type="PANTHER" id="PTHR23264:SF19">
    <property type="entry name" value="CYTOSOLIC FE-S CLUSTER ASSEMBLY FACTOR NUBP2"/>
    <property type="match status" value="1"/>
</dbReference>
<dbReference type="EMBL" id="CAJOBG010002679">
    <property type="protein sequence ID" value="CAF4021814.1"/>
    <property type="molecule type" value="Genomic_DNA"/>
</dbReference>
<sequence>MSGLDKIKRIIVVLSGKGGVGKSTVTTQVALSLYNSGYRVGLLDVDLCGPSIPKMFGVDKNSKESVVYETPEGMTPVDVFATSSDSSRFKLMSMALLLDSENDAVIWRGPRKVAMIQRLLTGVKWGELDYLIIDTPPGTSDEHIAVMTVLKQHEHAKEFLRAILVTTPQMLSINDVRREITFCHKTAFHIIGLIENMSGYVCPHCSECTNIFAQGGGTLLAEQYSIPFLGRLPIDNRLNTILDQGITKVDNGLETISETETMKLFKNIINQILDHWE</sequence>
<protein>
    <recommendedName>
        <fullName evidence="14">Cytosolic Fe-S cluster assembly factor NUBP2 homolog</fullName>
    </recommendedName>
</protein>
<accession>A0A816PD50</accession>
<dbReference type="PANTHER" id="PTHR23264">
    <property type="entry name" value="NUCLEOTIDE-BINDING PROTEIN NBP35 YEAST -RELATED"/>
    <property type="match status" value="1"/>
</dbReference>
<dbReference type="EMBL" id="CAJNOW010005695">
    <property type="protein sequence ID" value="CAF1457255.1"/>
    <property type="molecule type" value="Genomic_DNA"/>
</dbReference>
<comment type="caution">
    <text evidence="9">The sequence shown here is derived from an EMBL/GenBank/DDBJ whole genome shotgun (WGS) entry which is preliminary data.</text>
</comment>
<keyword evidence="6" id="KW-0411">Iron-sulfur</keyword>
<dbReference type="Proteomes" id="UP000663834">
    <property type="component" value="Unassembled WGS sequence"/>
</dbReference>
<dbReference type="HAMAP" id="MF_02040">
    <property type="entry name" value="Mrp_NBP35"/>
    <property type="match status" value="1"/>
</dbReference>
<dbReference type="InterPro" id="IPR033756">
    <property type="entry name" value="YlxH/NBP35"/>
</dbReference>
<evidence type="ECO:0000256" key="5">
    <source>
        <dbReference type="ARBA" id="ARBA00023004"/>
    </source>
</evidence>
<dbReference type="EMBL" id="CAJNRF010000854">
    <property type="protein sequence ID" value="CAF1984114.1"/>
    <property type="molecule type" value="Genomic_DNA"/>
</dbReference>
<evidence type="ECO:0000256" key="2">
    <source>
        <dbReference type="ARBA" id="ARBA00022723"/>
    </source>
</evidence>
<dbReference type="GO" id="GO:0016226">
    <property type="term" value="P:iron-sulfur cluster assembly"/>
    <property type="evidence" value="ECO:0007669"/>
    <property type="project" value="InterPro"/>
</dbReference>
<proteinExistence type="inferred from homology"/>
<dbReference type="Pfam" id="PF10609">
    <property type="entry name" value="ParA"/>
    <property type="match status" value="1"/>
</dbReference>
<evidence type="ECO:0000313" key="7">
    <source>
        <dbReference type="EMBL" id="CAF1457255.1"/>
    </source>
</evidence>
<keyword evidence="4" id="KW-0067">ATP-binding</keyword>
<dbReference type="InterPro" id="IPR000808">
    <property type="entry name" value="Mrp-like_CS"/>
</dbReference>
<dbReference type="Proteomes" id="UP000663856">
    <property type="component" value="Unassembled WGS sequence"/>
</dbReference>
<evidence type="ECO:0000313" key="11">
    <source>
        <dbReference type="EMBL" id="CAF4021814.1"/>
    </source>
</evidence>
<dbReference type="Proteomes" id="UP000663887">
    <property type="component" value="Unassembled WGS sequence"/>
</dbReference>
<organism evidence="9 13">
    <name type="scientific">Rotaria magnacalcarata</name>
    <dbReference type="NCBI Taxonomy" id="392030"/>
    <lineage>
        <taxon>Eukaryota</taxon>
        <taxon>Metazoa</taxon>
        <taxon>Spiralia</taxon>
        <taxon>Gnathifera</taxon>
        <taxon>Rotifera</taxon>
        <taxon>Eurotatoria</taxon>
        <taxon>Bdelloidea</taxon>
        <taxon>Philodinida</taxon>
        <taxon>Philodinidae</taxon>
        <taxon>Rotaria</taxon>
    </lineage>
</organism>
<evidence type="ECO:0000313" key="8">
    <source>
        <dbReference type="EMBL" id="CAF1984114.1"/>
    </source>
</evidence>
<dbReference type="AlphaFoldDB" id="A0A816PD50"/>
<dbReference type="EMBL" id="CAJOBF010001067">
    <property type="protein sequence ID" value="CAF3908601.1"/>
    <property type="molecule type" value="Genomic_DNA"/>
</dbReference>
<dbReference type="InterPro" id="IPR019591">
    <property type="entry name" value="Mrp/NBP35_ATP-bd"/>
</dbReference>
<dbReference type="Proteomes" id="UP000663842">
    <property type="component" value="Unassembled WGS sequence"/>
</dbReference>
<dbReference type="FunFam" id="3.40.50.300:FF:001119">
    <property type="entry name" value="Iron-sulfur cluster carrier protein"/>
    <property type="match status" value="1"/>
</dbReference>
<gene>
    <name evidence="7" type="ORF">KQP761_LOCUS12310</name>
    <name evidence="11" type="ORF">OVN521_LOCUS16246</name>
    <name evidence="10" type="ORF">UXM345_LOCUS10944</name>
    <name evidence="8" type="ORF">WKI299_LOCUS3934</name>
    <name evidence="9" type="ORF">XDN619_LOCUS7857</name>
</gene>
<keyword evidence="2" id="KW-0479">Metal-binding</keyword>
<evidence type="ECO:0000256" key="6">
    <source>
        <dbReference type="ARBA" id="ARBA00023014"/>
    </source>
</evidence>
<keyword evidence="1" id="KW-0004">4Fe-4S</keyword>
<evidence type="ECO:0000313" key="13">
    <source>
        <dbReference type="Proteomes" id="UP000663887"/>
    </source>
</evidence>
<evidence type="ECO:0000313" key="12">
    <source>
        <dbReference type="Proteomes" id="UP000663866"/>
    </source>
</evidence>
<evidence type="ECO:0000313" key="10">
    <source>
        <dbReference type="EMBL" id="CAF3908601.1"/>
    </source>
</evidence>
<reference evidence="9" key="1">
    <citation type="submission" date="2021-02" db="EMBL/GenBank/DDBJ databases">
        <authorList>
            <person name="Nowell W R."/>
        </authorList>
    </citation>
    <scope>NUCLEOTIDE SEQUENCE</scope>
</reference>
<dbReference type="GO" id="GO:0051539">
    <property type="term" value="F:4 iron, 4 sulfur cluster binding"/>
    <property type="evidence" value="ECO:0007669"/>
    <property type="project" value="UniProtKB-KW"/>
</dbReference>
<dbReference type="InterPro" id="IPR027417">
    <property type="entry name" value="P-loop_NTPase"/>
</dbReference>
<dbReference type="GO" id="GO:0005829">
    <property type="term" value="C:cytosol"/>
    <property type="evidence" value="ECO:0007669"/>
    <property type="project" value="TreeGrafter"/>
</dbReference>
<evidence type="ECO:0000256" key="4">
    <source>
        <dbReference type="ARBA" id="ARBA00022840"/>
    </source>
</evidence>
<dbReference type="Proteomes" id="UP000663866">
    <property type="component" value="Unassembled WGS sequence"/>
</dbReference>
<dbReference type="GO" id="GO:0046872">
    <property type="term" value="F:metal ion binding"/>
    <property type="evidence" value="ECO:0007669"/>
    <property type="project" value="UniProtKB-KW"/>
</dbReference>
<dbReference type="PROSITE" id="PS01215">
    <property type="entry name" value="MRP"/>
    <property type="match status" value="1"/>
</dbReference>
<dbReference type="OrthoDB" id="1741334at2759"/>
<evidence type="ECO:0008006" key="14">
    <source>
        <dbReference type="Google" id="ProtNLM"/>
    </source>
</evidence>
<dbReference type="GO" id="GO:0005524">
    <property type="term" value="F:ATP binding"/>
    <property type="evidence" value="ECO:0007669"/>
    <property type="project" value="UniProtKB-KW"/>
</dbReference>
<keyword evidence="3" id="KW-0547">Nucleotide-binding</keyword>
<dbReference type="EMBL" id="CAJNRG010002404">
    <property type="protein sequence ID" value="CAF2047235.1"/>
    <property type="molecule type" value="Genomic_DNA"/>
</dbReference>
<dbReference type="SUPFAM" id="SSF52540">
    <property type="entry name" value="P-loop containing nucleoside triphosphate hydrolases"/>
    <property type="match status" value="1"/>
</dbReference>
<evidence type="ECO:0000256" key="1">
    <source>
        <dbReference type="ARBA" id="ARBA00022485"/>
    </source>
</evidence>
<dbReference type="GO" id="GO:0140663">
    <property type="term" value="F:ATP-dependent FeS chaperone activity"/>
    <property type="evidence" value="ECO:0007669"/>
    <property type="project" value="InterPro"/>
</dbReference>
<evidence type="ECO:0000313" key="9">
    <source>
        <dbReference type="EMBL" id="CAF2047235.1"/>
    </source>
</evidence>
<evidence type="ECO:0000256" key="3">
    <source>
        <dbReference type="ARBA" id="ARBA00022741"/>
    </source>
</evidence>
<keyword evidence="5" id="KW-0408">Iron</keyword>
<name>A0A816PD50_9BILA</name>
<dbReference type="CDD" id="cd02037">
    <property type="entry name" value="Mrp_NBP35"/>
    <property type="match status" value="1"/>
</dbReference>